<dbReference type="AlphaFoldDB" id="A0A451BBC7"/>
<dbReference type="EMBL" id="CAADGH010000027">
    <property type="protein sequence ID" value="VFK75603.1"/>
    <property type="molecule type" value="Genomic_DNA"/>
</dbReference>
<evidence type="ECO:0000313" key="1">
    <source>
        <dbReference type="EMBL" id="VFK31668.1"/>
    </source>
</evidence>
<reference evidence="2" key="1">
    <citation type="submission" date="2019-02" db="EMBL/GenBank/DDBJ databases">
        <authorList>
            <person name="Gruber-Vodicka R. H."/>
            <person name="Seah K. B. B."/>
        </authorList>
    </citation>
    <scope>NUCLEOTIDE SEQUENCE</scope>
    <source>
        <strain evidence="2">BECK_BZ198</strain>
        <strain evidence="1">BECK_BZ199</strain>
    </source>
</reference>
<sequence length="77" mass="8531">MNKLVDDRGDLYLSPGKLPCYLGKPFRISKKISGLLASHPTASESFLVIRQSHRVVPASLPDIRFGFLMIQAIPPKP</sequence>
<accession>A0A451BBC7</accession>
<gene>
    <name evidence="2" type="ORF">BECKMB1821H_GA0114242_10272</name>
    <name evidence="1" type="ORF">BECKMB1821I_GA0114274_10262</name>
</gene>
<dbReference type="EMBL" id="CAADFQ010000026">
    <property type="protein sequence ID" value="VFK31668.1"/>
    <property type="molecule type" value="Genomic_DNA"/>
</dbReference>
<name>A0A451BBC7_9GAMM</name>
<evidence type="ECO:0000313" key="2">
    <source>
        <dbReference type="EMBL" id="VFK75603.1"/>
    </source>
</evidence>
<proteinExistence type="predicted"/>
<organism evidence="2">
    <name type="scientific">Candidatus Kentrum sp. MB</name>
    <dbReference type="NCBI Taxonomy" id="2138164"/>
    <lineage>
        <taxon>Bacteria</taxon>
        <taxon>Pseudomonadati</taxon>
        <taxon>Pseudomonadota</taxon>
        <taxon>Gammaproteobacteria</taxon>
        <taxon>Candidatus Kentrum</taxon>
    </lineage>
</organism>
<protein>
    <submittedName>
        <fullName evidence="2">Uncharacterized protein</fullName>
    </submittedName>
</protein>